<gene>
    <name evidence="3" type="ORF">TrST_g11276</name>
</gene>
<dbReference type="AlphaFoldDB" id="A0A9W7E1P3"/>
<dbReference type="InterPro" id="IPR011059">
    <property type="entry name" value="Metal-dep_hydrolase_composite"/>
</dbReference>
<dbReference type="InterPro" id="IPR006680">
    <property type="entry name" value="Amidohydro-rel"/>
</dbReference>
<feature type="compositionally biased region" description="Low complexity" evidence="1">
    <location>
        <begin position="766"/>
        <end position="786"/>
    </location>
</feature>
<evidence type="ECO:0000259" key="2">
    <source>
        <dbReference type="Pfam" id="PF01979"/>
    </source>
</evidence>
<organism evidence="3 4">
    <name type="scientific">Triparma strigata</name>
    <dbReference type="NCBI Taxonomy" id="1606541"/>
    <lineage>
        <taxon>Eukaryota</taxon>
        <taxon>Sar</taxon>
        <taxon>Stramenopiles</taxon>
        <taxon>Ochrophyta</taxon>
        <taxon>Bolidophyceae</taxon>
        <taxon>Parmales</taxon>
        <taxon>Triparmaceae</taxon>
        <taxon>Triparma</taxon>
    </lineage>
</organism>
<feature type="domain" description="Amidohydrolase-related" evidence="2">
    <location>
        <begin position="1120"/>
        <end position="1198"/>
    </location>
</feature>
<protein>
    <recommendedName>
        <fullName evidence="2">Amidohydrolase-related domain-containing protein</fullName>
    </recommendedName>
</protein>
<feature type="compositionally biased region" description="Basic and acidic residues" evidence="1">
    <location>
        <begin position="825"/>
        <end position="836"/>
    </location>
</feature>
<dbReference type="EMBL" id="BRXY01000079">
    <property type="protein sequence ID" value="GMH62628.1"/>
    <property type="molecule type" value="Genomic_DNA"/>
</dbReference>
<comment type="caution">
    <text evidence="3">The sequence shown here is derived from an EMBL/GenBank/DDBJ whole genome shotgun (WGS) entry which is preliminary data.</text>
</comment>
<evidence type="ECO:0000256" key="1">
    <source>
        <dbReference type="SAM" id="MobiDB-lite"/>
    </source>
</evidence>
<dbReference type="InterPro" id="IPR050138">
    <property type="entry name" value="DHOase/Allantoinase_Hydrolase"/>
</dbReference>
<feature type="compositionally biased region" description="Polar residues" evidence="1">
    <location>
        <begin position="395"/>
        <end position="408"/>
    </location>
</feature>
<dbReference type="PANTHER" id="PTHR43668">
    <property type="entry name" value="ALLANTOINASE"/>
    <property type="match status" value="1"/>
</dbReference>
<evidence type="ECO:0000313" key="3">
    <source>
        <dbReference type="EMBL" id="GMH62628.1"/>
    </source>
</evidence>
<keyword evidence="4" id="KW-1185">Reference proteome</keyword>
<dbReference type="Gene3D" id="3.20.20.140">
    <property type="entry name" value="Metal-dependent hydrolases"/>
    <property type="match status" value="2"/>
</dbReference>
<dbReference type="OrthoDB" id="1924787at2759"/>
<feature type="region of interest" description="Disordered" evidence="1">
    <location>
        <begin position="671"/>
        <end position="736"/>
    </location>
</feature>
<feature type="region of interest" description="Disordered" evidence="1">
    <location>
        <begin position="331"/>
        <end position="427"/>
    </location>
</feature>
<feature type="compositionally biased region" description="Low complexity" evidence="1">
    <location>
        <begin position="805"/>
        <end position="824"/>
    </location>
</feature>
<feature type="compositionally biased region" description="Low complexity" evidence="1">
    <location>
        <begin position="677"/>
        <end position="691"/>
    </location>
</feature>
<proteinExistence type="predicted"/>
<feature type="region of interest" description="Disordered" evidence="1">
    <location>
        <begin position="514"/>
        <end position="587"/>
    </location>
</feature>
<feature type="compositionally biased region" description="Low complexity" evidence="1">
    <location>
        <begin position="527"/>
        <end position="542"/>
    </location>
</feature>
<dbReference type="SUPFAM" id="SSF51556">
    <property type="entry name" value="Metallo-dependent hydrolases"/>
    <property type="match status" value="2"/>
</dbReference>
<evidence type="ECO:0000313" key="4">
    <source>
        <dbReference type="Proteomes" id="UP001165085"/>
    </source>
</evidence>
<dbReference type="Pfam" id="PF01979">
    <property type="entry name" value="Amidohydro_1"/>
    <property type="match status" value="1"/>
</dbReference>
<sequence length="1226" mass="134216">MIVLASSRCVLPASYLSESDPARSSLGESSDDGLCITQAYIVVDPQISGKIVAVLVNTGLEEVQEKYANVEIRDYGDDVIMPGIVDAQSCFTEPGLSLPSRGNKTFGHVKGEENSSGDSDGGLATSQDRDKCWEGFCNGTRAAAAGGITCVADFPCHGHKVTVHNVSAFHSKIALAKSQILVDMAFYALATPPNIFSTESATSLVGMLKAGAIGVVAYLTTQSMGVAGLSGHDWNMLMYKLDKEVRKDSEEVSYEAKKVPVMLSAVLMSADRHKVVDPLYMAENPYTSIVEGFTEATPLGLDFTFGDKTNGSSSENSPVKPELADILQKNKEEGQRRMASISNLEQQRARDREKGEMPPRQLSPVNNPTEPKLSQVRDSLVTTPVSGNRKIKDSPATTPDQKSRSLFDSGSPDAPHLRSTRSNEGSATDLGELMSFAMDDEPEQNAVPVYMLAAPRQLRRSGNTNFSESADLASAAKDSLKEMQSEFDFVNPTKSQYPLSHKDHNPIVTQVASYRTSGPSLSQRQMSLESNESSGPGSSGPLVYGRLSPQRLSPQRLSPPDTLPGSTNHSPQYNVDAESQKEGGKKEWAEVDINEINWGKDPADPPRISAALEIPLKTTESEESERNDFESFIFTPDYDITFDEIERAKSPARGLSSSVKATLLSVERKSYKYKRPTSTSSVASSSDGTDSPRMNASAAGLRRSKSRNVSSSNDSASPSRPRVGWAESSSYSVEENDRFWKKNQKEMSKSGVWGFNDLVKRRESSDSSGGESRATGSSSSKFQSSSAITPPTPMFYSKDGKDDSSAFSGLGSQLSSSLPNPSKLNENKKGKEITDKGKKKKFKFRPPPIKPFKESDTLTMVAMRREYLLFLHDFPSTMEEFGISSVFTYKYSASAAEKKDRKIGRGGGGSNVEGTLAKRKQSEGIPKDVKTLNIHVINVSSQNGCIRISQAKAVEDKRARLRAKKEGATGQLVCEGESDDELELYSENEKSHAKWPEFAEVTSSTSIYYLTHDSGMIEAGDTLFKVFPPIRRREHRLALWENINNGALDFITSGHMPTDIDLKFLRDGDFYRAFTGMISIELMLPAFFTESEVQARENRDSRFVASEGRAEGETMKTTDSTIVNMVKFMCQKPAKFLGLDKVKGSLEVGMDADIVVWSPESTFTVNSEGHTLQSKQIRSVWDGAKLKGVVKRTFVRGKCIFERSEDGDARFPTSEQPTGMIIKGNL</sequence>
<dbReference type="Proteomes" id="UP001165085">
    <property type="component" value="Unassembled WGS sequence"/>
</dbReference>
<name>A0A9W7E1P3_9STRA</name>
<dbReference type="SUPFAM" id="SSF51338">
    <property type="entry name" value="Composite domain of metallo-dependent hydrolases"/>
    <property type="match status" value="1"/>
</dbReference>
<feature type="compositionally biased region" description="Basic and acidic residues" evidence="1">
    <location>
        <begin position="347"/>
        <end position="357"/>
    </location>
</feature>
<dbReference type="PANTHER" id="PTHR43668:SF2">
    <property type="entry name" value="ALLANTOINASE"/>
    <property type="match status" value="1"/>
</dbReference>
<dbReference type="GO" id="GO:0005737">
    <property type="term" value="C:cytoplasm"/>
    <property type="evidence" value="ECO:0007669"/>
    <property type="project" value="TreeGrafter"/>
</dbReference>
<feature type="compositionally biased region" description="Basic and acidic residues" evidence="1">
    <location>
        <begin position="578"/>
        <end position="587"/>
    </location>
</feature>
<feature type="compositionally biased region" description="Polar residues" evidence="1">
    <location>
        <begin position="514"/>
        <end position="526"/>
    </location>
</feature>
<reference evidence="4" key="1">
    <citation type="journal article" date="2023" name="Commun. Biol.">
        <title>Genome analysis of Parmales, the sister group of diatoms, reveals the evolutionary specialization of diatoms from phago-mixotrophs to photoautotrophs.</title>
        <authorList>
            <person name="Ban H."/>
            <person name="Sato S."/>
            <person name="Yoshikawa S."/>
            <person name="Yamada K."/>
            <person name="Nakamura Y."/>
            <person name="Ichinomiya M."/>
            <person name="Sato N."/>
            <person name="Blanc-Mathieu R."/>
            <person name="Endo H."/>
            <person name="Kuwata A."/>
            <person name="Ogata H."/>
        </authorList>
    </citation>
    <scope>NUCLEOTIDE SEQUENCE [LARGE SCALE GENOMIC DNA]</scope>
    <source>
        <strain evidence="4">NIES 3701</strain>
    </source>
</reference>
<feature type="compositionally biased region" description="Low complexity" evidence="1">
    <location>
        <begin position="707"/>
        <end position="722"/>
    </location>
</feature>
<feature type="region of interest" description="Disordered" evidence="1">
    <location>
        <begin position="102"/>
        <end position="124"/>
    </location>
</feature>
<dbReference type="GO" id="GO:0006145">
    <property type="term" value="P:purine nucleobase catabolic process"/>
    <property type="evidence" value="ECO:0007669"/>
    <property type="project" value="TreeGrafter"/>
</dbReference>
<accession>A0A9W7E1P3</accession>
<dbReference type="InterPro" id="IPR032466">
    <property type="entry name" value="Metal_Hydrolase"/>
</dbReference>
<dbReference type="GO" id="GO:0004038">
    <property type="term" value="F:allantoinase activity"/>
    <property type="evidence" value="ECO:0007669"/>
    <property type="project" value="TreeGrafter"/>
</dbReference>
<feature type="compositionally biased region" description="Polar residues" evidence="1">
    <location>
        <begin position="376"/>
        <end position="386"/>
    </location>
</feature>
<feature type="compositionally biased region" description="Polar residues" evidence="1">
    <location>
        <begin position="564"/>
        <end position="573"/>
    </location>
</feature>
<feature type="region of interest" description="Disordered" evidence="1">
    <location>
        <begin position="762"/>
        <end position="849"/>
    </location>
</feature>